<gene>
    <name evidence="4" type="primary">rplQ</name>
    <name evidence="6" type="ORF">SAMN04488082_11626</name>
</gene>
<dbReference type="PANTHER" id="PTHR14413">
    <property type="entry name" value="RIBOSOMAL PROTEIN L17"/>
    <property type="match status" value="1"/>
</dbReference>
<protein>
    <recommendedName>
        <fullName evidence="4">Large ribosomal subunit protein bL17</fullName>
    </recommendedName>
</protein>
<dbReference type="InterPro" id="IPR000456">
    <property type="entry name" value="Ribosomal_bL17"/>
</dbReference>
<dbReference type="PANTHER" id="PTHR14413:SF16">
    <property type="entry name" value="LARGE RIBOSOMAL SUBUNIT PROTEIN BL17M"/>
    <property type="match status" value="1"/>
</dbReference>
<sequence length="140" mass="15728">MRHRKAGRKLGRTWEHRKALMKNMARSLVEHERIRTTEAKAKELSIFADKLITMALQDTLHARRQAFTVLGSHHSVKKLFDEIGPRFKEVPGGYTRVVKFGIPRVGDSAPMALIEFTRLSDKFAESAGSEAAAPEATEEA</sequence>
<evidence type="ECO:0000313" key="6">
    <source>
        <dbReference type="EMBL" id="SFK17576.1"/>
    </source>
</evidence>
<evidence type="ECO:0000313" key="7">
    <source>
        <dbReference type="Proteomes" id="UP000198635"/>
    </source>
</evidence>
<dbReference type="EMBL" id="FORX01000016">
    <property type="protein sequence ID" value="SFK17576.1"/>
    <property type="molecule type" value="Genomic_DNA"/>
</dbReference>
<comment type="subunit">
    <text evidence="4">Part of the 50S ribosomal subunit. Contacts protein L32.</text>
</comment>
<evidence type="ECO:0000256" key="4">
    <source>
        <dbReference type="HAMAP-Rule" id="MF_01368"/>
    </source>
</evidence>
<evidence type="ECO:0000256" key="5">
    <source>
        <dbReference type="RuleBase" id="RU000660"/>
    </source>
</evidence>
<dbReference type="STRING" id="52560.SAMN04488082_11626"/>
<dbReference type="Pfam" id="PF01196">
    <property type="entry name" value="Ribosomal_L17"/>
    <property type="match status" value="1"/>
</dbReference>
<evidence type="ECO:0000256" key="2">
    <source>
        <dbReference type="ARBA" id="ARBA00022980"/>
    </source>
</evidence>
<dbReference type="AlphaFoldDB" id="A0A1I3XEU0"/>
<dbReference type="OrthoDB" id="9809073at2"/>
<evidence type="ECO:0000256" key="1">
    <source>
        <dbReference type="ARBA" id="ARBA00008777"/>
    </source>
</evidence>
<dbReference type="SUPFAM" id="SSF64263">
    <property type="entry name" value="Prokaryotic ribosomal protein L17"/>
    <property type="match status" value="1"/>
</dbReference>
<dbReference type="RefSeq" id="WP_092376970.1">
    <property type="nucleotide sequence ID" value="NZ_FORX01000016.1"/>
</dbReference>
<keyword evidence="7" id="KW-1185">Reference proteome</keyword>
<keyword evidence="3 4" id="KW-0687">Ribonucleoprotein</keyword>
<dbReference type="GO" id="GO:0003735">
    <property type="term" value="F:structural constituent of ribosome"/>
    <property type="evidence" value="ECO:0007669"/>
    <property type="project" value="InterPro"/>
</dbReference>
<dbReference type="InterPro" id="IPR036373">
    <property type="entry name" value="Ribosomal_bL17_sf"/>
</dbReference>
<name>A0A1I3XEU0_9BACT</name>
<organism evidence="6 7">
    <name type="scientific">Desulfomicrobium apsheronum</name>
    <dbReference type="NCBI Taxonomy" id="52560"/>
    <lineage>
        <taxon>Bacteria</taxon>
        <taxon>Pseudomonadati</taxon>
        <taxon>Thermodesulfobacteriota</taxon>
        <taxon>Desulfovibrionia</taxon>
        <taxon>Desulfovibrionales</taxon>
        <taxon>Desulfomicrobiaceae</taxon>
        <taxon>Desulfomicrobium</taxon>
    </lineage>
</organism>
<dbReference type="FunFam" id="3.90.1030.10:FF:000001">
    <property type="entry name" value="50S ribosomal protein L17"/>
    <property type="match status" value="1"/>
</dbReference>
<keyword evidence="2 4" id="KW-0689">Ribosomal protein</keyword>
<dbReference type="HAMAP" id="MF_01368">
    <property type="entry name" value="Ribosomal_bL17"/>
    <property type="match status" value="1"/>
</dbReference>
<accession>A0A1I3XEU0</accession>
<proteinExistence type="inferred from homology"/>
<evidence type="ECO:0000256" key="3">
    <source>
        <dbReference type="ARBA" id="ARBA00023274"/>
    </source>
</evidence>
<comment type="similarity">
    <text evidence="1 4 5">Belongs to the bacterial ribosomal protein bL17 family.</text>
</comment>
<dbReference type="Proteomes" id="UP000198635">
    <property type="component" value="Unassembled WGS sequence"/>
</dbReference>
<dbReference type="GO" id="GO:0006412">
    <property type="term" value="P:translation"/>
    <property type="evidence" value="ECO:0007669"/>
    <property type="project" value="UniProtKB-UniRule"/>
</dbReference>
<dbReference type="Gene3D" id="3.90.1030.10">
    <property type="entry name" value="Ribosomal protein L17"/>
    <property type="match status" value="1"/>
</dbReference>
<dbReference type="GO" id="GO:0022625">
    <property type="term" value="C:cytosolic large ribosomal subunit"/>
    <property type="evidence" value="ECO:0007669"/>
    <property type="project" value="TreeGrafter"/>
</dbReference>
<reference evidence="7" key="1">
    <citation type="submission" date="2016-10" db="EMBL/GenBank/DDBJ databases">
        <authorList>
            <person name="Varghese N."/>
            <person name="Submissions S."/>
        </authorList>
    </citation>
    <scope>NUCLEOTIDE SEQUENCE [LARGE SCALE GENOMIC DNA]</scope>
    <source>
        <strain evidence="7">DSM 5918</strain>
    </source>
</reference>
<dbReference type="NCBIfam" id="TIGR00059">
    <property type="entry name" value="L17"/>
    <property type="match status" value="1"/>
</dbReference>